<dbReference type="EMBL" id="JARQAG010000012">
    <property type="protein sequence ID" value="MDT2732193.1"/>
    <property type="molecule type" value="Genomic_DNA"/>
</dbReference>
<name>A0A2I8AN83_9STRE</name>
<organism evidence="2 3">
    <name type="scientific">Streptococcus parauberis</name>
    <dbReference type="NCBI Taxonomy" id="1348"/>
    <lineage>
        <taxon>Bacteria</taxon>
        <taxon>Bacillati</taxon>
        <taxon>Bacillota</taxon>
        <taxon>Bacilli</taxon>
        <taxon>Lactobacillales</taxon>
        <taxon>Streptococcaceae</taxon>
        <taxon>Streptococcus</taxon>
    </lineage>
</organism>
<protein>
    <submittedName>
        <fullName evidence="2">Uncharacterized protein</fullName>
    </submittedName>
</protein>
<dbReference type="EMBL" id="NSGR01000006">
    <property type="protein sequence ID" value="PCH12986.1"/>
    <property type="molecule type" value="Genomic_DNA"/>
</dbReference>
<sequence length="40" mass="4609">MNLTKKVSFLGGKKIMAERFYDLLAHVWIGIAGTDSRWVR</sequence>
<reference evidence="2 3" key="1">
    <citation type="submission" date="2016-06" db="EMBL/GenBank/DDBJ databases">
        <authorList>
            <person name="Haines A.N."/>
            <person name="Council K.R."/>
        </authorList>
    </citation>
    <scope>NUCLEOTIDE SEQUENCE [LARGE SCALE GENOMIC DNA]</scope>
    <source>
        <strain evidence="2 3">SP158-29</strain>
    </source>
</reference>
<evidence type="ECO:0000313" key="2">
    <source>
        <dbReference type="EMBL" id="PCH12986.1"/>
    </source>
</evidence>
<evidence type="ECO:0000313" key="1">
    <source>
        <dbReference type="EMBL" id="MDT2732193.1"/>
    </source>
</evidence>
<evidence type="ECO:0000313" key="3">
    <source>
        <dbReference type="Proteomes" id="UP000217465"/>
    </source>
</evidence>
<gene>
    <name evidence="2" type="ORF">A9Y57_00755</name>
    <name evidence="1" type="ORF">P7G31_08055</name>
</gene>
<comment type="caution">
    <text evidence="2">The sequence shown here is derived from an EMBL/GenBank/DDBJ whole genome shotgun (WGS) entry which is preliminary data.</text>
</comment>
<reference evidence="1" key="2">
    <citation type="submission" date="2023-03" db="EMBL/GenBank/DDBJ databases">
        <authorList>
            <person name="Shen W."/>
            <person name="Cai J."/>
        </authorList>
    </citation>
    <scope>NUCLEOTIDE SEQUENCE</scope>
    <source>
        <strain evidence="1">P82-2</strain>
    </source>
</reference>
<dbReference type="RefSeq" id="WP_003103544.1">
    <property type="nucleotide sequence ID" value="NZ_BAWT01000013.1"/>
</dbReference>
<dbReference type="Proteomes" id="UP000217465">
    <property type="component" value="Unassembled WGS sequence"/>
</dbReference>
<dbReference type="GeneID" id="93796124"/>
<accession>A0A2I8AN83</accession>
<dbReference type="AlphaFoldDB" id="A0A2I8AN83"/>
<proteinExistence type="predicted"/>
<dbReference type="Proteomes" id="UP001180515">
    <property type="component" value="Unassembled WGS sequence"/>
</dbReference>